<accession>A0A4U0F2W5</accession>
<organism evidence="1 2">
    <name type="scientific">Cohnella pontilimi</name>
    <dbReference type="NCBI Taxonomy" id="2564100"/>
    <lineage>
        <taxon>Bacteria</taxon>
        <taxon>Bacillati</taxon>
        <taxon>Bacillota</taxon>
        <taxon>Bacilli</taxon>
        <taxon>Bacillales</taxon>
        <taxon>Paenibacillaceae</taxon>
        <taxon>Cohnella</taxon>
    </lineage>
</organism>
<dbReference type="EMBL" id="SUPK01000014">
    <property type="protein sequence ID" value="TJY38498.1"/>
    <property type="molecule type" value="Genomic_DNA"/>
</dbReference>
<dbReference type="RefSeq" id="WP_136779677.1">
    <property type="nucleotide sequence ID" value="NZ_SUPK01000014.1"/>
</dbReference>
<keyword evidence="2" id="KW-1185">Reference proteome</keyword>
<dbReference type="AlphaFoldDB" id="A0A4U0F2W5"/>
<evidence type="ECO:0000313" key="1">
    <source>
        <dbReference type="EMBL" id="TJY38498.1"/>
    </source>
</evidence>
<proteinExistence type="predicted"/>
<gene>
    <name evidence="1" type="ORF">E5161_20145</name>
</gene>
<name>A0A4U0F2W5_9BACL</name>
<evidence type="ECO:0000313" key="2">
    <source>
        <dbReference type="Proteomes" id="UP000309673"/>
    </source>
</evidence>
<protein>
    <submittedName>
        <fullName evidence="1">Uncharacterized protein</fullName>
    </submittedName>
</protein>
<comment type="caution">
    <text evidence="1">The sequence shown here is derived from an EMBL/GenBank/DDBJ whole genome shotgun (WGS) entry which is preliminary data.</text>
</comment>
<dbReference type="Proteomes" id="UP000309673">
    <property type="component" value="Unassembled WGS sequence"/>
</dbReference>
<dbReference type="OrthoDB" id="2628434at2"/>
<sequence length="67" mass="7241">MSKRSGKVTGRIGSLSGRRLGTVGKSEVRWVDRKSNGVYVGPSVDGTDKEYVKVISGKVNDRKPSFA</sequence>
<reference evidence="1 2" key="1">
    <citation type="submission" date="2019-04" db="EMBL/GenBank/DDBJ databases">
        <title>Cohnella sp. nov., isolated from soil.</title>
        <authorList>
            <person name="Kim W."/>
        </authorList>
    </citation>
    <scope>NUCLEOTIDE SEQUENCE [LARGE SCALE GENOMIC DNA]</scope>
    <source>
        <strain evidence="1 2">CAU 1483</strain>
    </source>
</reference>